<dbReference type="AlphaFoldDB" id="A0A653DZA8"/>
<dbReference type="OrthoDB" id="63891at2759"/>
<gene>
    <name evidence="1" type="ORF">CALMAC_LOCUS21113</name>
</gene>
<dbReference type="EMBL" id="CAACVG010015627">
    <property type="protein sequence ID" value="VEN64631.1"/>
    <property type="molecule type" value="Genomic_DNA"/>
</dbReference>
<reference evidence="1 2" key="1">
    <citation type="submission" date="2019-01" db="EMBL/GenBank/DDBJ databases">
        <authorList>
            <person name="Sayadi A."/>
        </authorList>
    </citation>
    <scope>NUCLEOTIDE SEQUENCE [LARGE SCALE GENOMIC DNA]</scope>
</reference>
<proteinExistence type="predicted"/>
<name>A0A653DZA8_CALMS</name>
<sequence>MKHILPELVGNVGHEAPALRKGAIDALRKYLRHTQECDRLLVELVLTAEENSVVAATPFLITSEITDCTARKVVDQLWQDLNSPVFNQEVIAKSLARIRYILGEERFKNLLER</sequence>
<feature type="non-terminal residue" evidence="1">
    <location>
        <position position="113"/>
    </location>
</feature>
<evidence type="ECO:0000313" key="1">
    <source>
        <dbReference type="EMBL" id="VEN64631.1"/>
    </source>
</evidence>
<dbReference type="Proteomes" id="UP000410492">
    <property type="component" value="Unassembled WGS sequence"/>
</dbReference>
<keyword evidence="2" id="KW-1185">Reference proteome</keyword>
<organism evidence="1 2">
    <name type="scientific">Callosobruchus maculatus</name>
    <name type="common">Southern cowpea weevil</name>
    <name type="synonym">Pulse bruchid</name>
    <dbReference type="NCBI Taxonomy" id="64391"/>
    <lineage>
        <taxon>Eukaryota</taxon>
        <taxon>Metazoa</taxon>
        <taxon>Ecdysozoa</taxon>
        <taxon>Arthropoda</taxon>
        <taxon>Hexapoda</taxon>
        <taxon>Insecta</taxon>
        <taxon>Pterygota</taxon>
        <taxon>Neoptera</taxon>
        <taxon>Endopterygota</taxon>
        <taxon>Coleoptera</taxon>
        <taxon>Polyphaga</taxon>
        <taxon>Cucujiformia</taxon>
        <taxon>Chrysomeloidea</taxon>
        <taxon>Chrysomelidae</taxon>
        <taxon>Bruchinae</taxon>
        <taxon>Bruchini</taxon>
        <taxon>Callosobruchus</taxon>
    </lineage>
</organism>
<accession>A0A653DZA8</accession>
<evidence type="ECO:0000313" key="2">
    <source>
        <dbReference type="Proteomes" id="UP000410492"/>
    </source>
</evidence>
<protein>
    <submittedName>
        <fullName evidence="1">Uncharacterized protein</fullName>
    </submittedName>
</protein>